<evidence type="ECO:0000256" key="3">
    <source>
        <dbReference type="ARBA" id="ARBA00012099"/>
    </source>
</evidence>
<feature type="domain" description="Carbohydrate kinase FGGY N-terminal" evidence="6">
    <location>
        <begin position="3"/>
        <end position="125"/>
    </location>
</feature>
<evidence type="ECO:0000313" key="8">
    <source>
        <dbReference type="RefSeq" id="XP_017297768.1"/>
    </source>
</evidence>
<dbReference type="InterPro" id="IPR018483">
    <property type="entry name" value="Carb_kinase_FGGY_CS"/>
</dbReference>
<evidence type="ECO:0000256" key="2">
    <source>
        <dbReference type="ARBA" id="ARBA00009156"/>
    </source>
</evidence>
<dbReference type="STRING" id="121845.A0A1S4E6E3"/>
<dbReference type="GO" id="GO:0006641">
    <property type="term" value="P:triglyceride metabolic process"/>
    <property type="evidence" value="ECO:0007669"/>
    <property type="project" value="TreeGrafter"/>
</dbReference>
<proteinExistence type="inferred from homology"/>
<dbReference type="PaxDb" id="121845-A0A1S4E6E3"/>
<evidence type="ECO:0000256" key="1">
    <source>
        <dbReference type="ARBA" id="ARBA00005190"/>
    </source>
</evidence>
<dbReference type="UniPathway" id="UPA00618">
    <property type="reaction ID" value="UER00672"/>
</dbReference>
<evidence type="ECO:0000259" key="6">
    <source>
        <dbReference type="Pfam" id="PF00370"/>
    </source>
</evidence>
<dbReference type="PROSITE" id="PS00933">
    <property type="entry name" value="FGGY_KINASES_1"/>
    <property type="match status" value="1"/>
</dbReference>
<comment type="pathway">
    <text evidence="1">Polyol metabolism; glycerol degradation via glycerol kinase pathway; sn-glycerol 3-phosphate from glycerol: step 1/1.</text>
</comment>
<dbReference type="EC" id="2.7.1.30" evidence="3"/>
<organism evidence="7 8">
    <name type="scientific">Diaphorina citri</name>
    <name type="common">Asian citrus psyllid</name>
    <dbReference type="NCBI Taxonomy" id="121845"/>
    <lineage>
        <taxon>Eukaryota</taxon>
        <taxon>Metazoa</taxon>
        <taxon>Ecdysozoa</taxon>
        <taxon>Arthropoda</taxon>
        <taxon>Hexapoda</taxon>
        <taxon>Insecta</taxon>
        <taxon>Pterygota</taxon>
        <taxon>Neoptera</taxon>
        <taxon>Paraneoptera</taxon>
        <taxon>Hemiptera</taxon>
        <taxon>Sternorrhyncha</taxon>
        <taxon>Psylloidea</taxon>
        <taxon>Psyllidae</taxon>
        <taxon>Diaphorininae</taxon>
        <taxon>Diaphorina</taxon>
    </lineage>
</organism>
<dbReference type="PANTHER" id="PTHR10196:SF40">
    <property type="entry name" value="GLYCEROL KINASE"/>
    <property type="match status" value="1"/>
</dbReference>
<keyword evidence="4" id="KW-0808">Transferase</keyword>
<dbReference type="GO" id="GO:0004370">
    <property type="term" value="F:glycerol kinase activity"/>
    <property type="evidence" value="ECO:0007669"/>
    <property type="project" value="UniProtKB-EC"/>
</dbReference>
<dbReference type="Gene3D" id="3.30.420.40">
    <property type="match status" value="1"/>
</dbReference>
<reference evidence="8" key="1">
    <citation type="submission" date="2025-08" db="UniProtKB">
        <authorList>
            <consortium name="RefSeq"/>
        </authorList>
    </citation>
    <scope>IDENTIFICATION</scope>
</reference>
<dbReference type="InterPro" id="IPR018484">
    <property type="entry name" value="FGGY_N"/>
</dbReference>
<comment type="similarity">
    <text evidence="2">Belongs to the FGGY kinase family.</text>
</comment>
<dbReference type="GO" id="GO:0046167">
    <property type="term" value="P:glycerol-3-phosphate biosynthetic process"/>
    <property type="evidence" value="ECO:0007669"/>
    <property type="project" value="TreeGrafter"/>
</dbReference>
<dbReference type="GO" id="GO:0019563">
    <property type="term" value="P:glycerol catabolic process"/>
    <property type="evidence" value="ECO:0007669"/>
    <property type="project" value="UniProtKB-UniPathway"/>
</dbReference>
<dbReference type="SUPFAM" id="SSF53067">
    <property type="entry name" value="Actin-like ATPase domain"/>
    <property type="match status" value="1"/>
</dbReference>
<keyword evidence="7" id="KW-1185">Reference proteome</keyword>
<accession>A0A1S4E6E3</accession>
<dbReference type="RefSeq" id="XP_017297768.1">
    <property type="nucleotide sequence ID" value="XM_017442279.2"/>
</dbReference>
<dbReference type="AlphaFoldDB" id="A0A1S4E6E3"/>
<dbReference type="GO" id="GO:0005739">
    <property type="term" value="C:mitochondrion"/>
    <property type="evidence" value="ECO:0007669"/>
    <property type="project" value="TreeGrafter"/>
</dbReference>
<protein>
    <recommendedName>
        <fullName evidence="3">glycerol kinase</fullName>
        <ecNumber evidence="3">2.7.1.30</ecNumber>
    </recommendedName>
</protein>
<dbReference type="KEGG" id="dci:108251854"/>
<keyword evidence="5 8" id="KW-0418">Kinase</keyword>
<dbReference type="Proteomes" id="UP000079169">
    <property type="component" value="Unplaced"/>
</dbReference>
<dbReference type="InterPro" id="IPR043129">
    <property type="entry name" value="ATPase_NBD"/>
</dbReference>
<dbReference type="Pfam" id="PF00370">
    <property type="entry name" value="FGGY_N"/>
    <property type="match status" value="1"/>
</dbReference>
<dbReference type="PANTHER" id="PTHR10196">
    <property type="entry name" value="SUGAR KINASE"/>
    <property type="match status" value="1"/>
</dbReference>
<name>A0A1S4E6E3_DIACI</name>
<sequence length="137" mass="15508">MDISTISPQEGWAEQDPMEILQAVQTTMDRAIEKLSAHGLSRDDIVTLGITNQRETTVVWDLNTGEPLYNAIVWSDTRADNIVDQVLAKFPDQDKDYLKPICGLPVSPYFSALKLSWLIQNVSSVSMVFRDLLYNKF</sequence>
<gene>
    <name evidence="8" type="primary">LOC108251854</name>
</gene>
<dbReference type="GeneID" id="108251854"/>
<evidence type="ECO:0000256" key="4">
    <source>
        <dbReference type="ARBA" id="ARBA00022679"/>
    </source>
</evidence>
<evidence type="ECO:0000313" key="7">
    <source>
        <dbReference type="Proteomes" id="UP000079169"/>
    </source>
</evidence>
<evidence type="ECO:0000256" key="5">
    <source>
        <dbReference type="ARBA" id="ARBA00022777"/>
    </source>
</evidence>